<accession>A0ACC4DCN6</accession>
<organism evidence="1 2">
    <name type="scientific">Purpureocillium lilacinum</name>
    <name type="common">Paecilomyces lilacinus</name>
    <dbReference type="NCBI Taxonomy" id="33203"/>
    <lineage>
        <taxon>Eukaryota</taxon>
        <taxon>Fungi</taxon>
        <taxon>Dikarya</taxon>
        <taxon>Ascomycota</taxon>
        <taxon>Pezizomycotina</taxon>
        <taxon>Sordariomycetes</taxon>
        <taxon>Hypocreomycetidae</taxon>
        <taxon>Hypocreales</taxon>
        <taxon>Ophiocordycipitaceae</taxon>
        <taxon>Purpureocillium</taxon>
    </lineage>
</organism>
<proteinExistence type="predicted"/>
<comment type="caution">
    <text evidence="1">The sequence shown here is derived from an EMBL/GenBank/DDBJ whole genome shotgun (WGS) entry which is preliminary data.</text>
</comment>
<protein>
    <submittedName>
        <fullName evidence="1">Uncharacterized protein</fullName>
    </submittedName>
</protein>
<name>A0ACC4DCN6_PURLI</name>
<sequence length="283" mass="29893">MPLAAGSGDIGLGQGGGGDLTAALFGRRMDQISLDTLRRRWCLALEPSVTTHRRPRADMRCAASSTEPAGLQDWLLRVTAHHAWNRATIVGLGSEPRDRPRTLSRSRTPAPPANCHSATAAVEEHRAGPTVAEDPDGGPGSSPRASHIVATQSSLGEVEASGRCVSRDHHTTSSPCSAPPARRALATKSSTQGPSPLTEPPFVAALRVRVRITCPHGIPGDVGRARAQGGQVTTYVAPHHKADAVCDARGSSHHGRLDVWPPRSPREDDERLTDVACVPAAYC</sequence>
<keyword evidence="2" id="KW-1185">Reference proteome</keyword>
<evidence type="ECO:0000313" key="1">
    <source>
        <dbReference type="EMBL" id="KAL3953354.1"/>
    </source>
</evidence>
<dbReference type="EMBL" id="JBGNUJ010000012">
    <property type="protein sequence ID" value="KAL3953354.1"/>
    <property type="molecule type" value="Genomic_DNA"/>
</dbReference>
<gene>
    <name evidence="1" type="ORF">ACCO45_013297</name>
</gene>
<dbReference type="Proteomes" id="UP001638806">
    <property type="component" value="Unassembled WGS sequence"/>
</dbReference>
<evidence type="ECO:0000313" key="2">
    <source>
        <dbReference type="Proteomes" id="UP001638806"/>
    </source>
</evidence>
<reference evidence="1" key="1">
    <citation type="submission" date="2024-12" db="EMBL/GenBank/DDBJ databases">
        <title>Comparative genomics and development of molecular markers within Purpureocillium lilacinum and among Purpureocillium species.</title>
        <authorList>
            <person name="Yeh Z.-Y."/>
            <person name="Ni N.-T."/>
            <person name="Lo P.-H."/>
            <person name="Mushyakhwo K."/>
            <person name="Lin C.-F."/>
            <person name="Nai Y.-S."/>
        </authorList>
    </citation>
    <scope>NUCLEOTIDE SEQUENCE</scope>
    <source>
        <strain evidence="1">NCHU-NPUST-175</strain>
    </source>
</reference>